<evidence type="ECO:0000256" key="2">
    <source>
        <dbReference type="ARBA" id="ARBA00012438"/>
    </source>
</evidence>
<dbReference type="PANTHER" id="PTHR24421:SF10">
    <property type="entry name" value="NITRATE_NITRITE SENSOR PROTEIN NARQ"/>
    <property type="match status" value="1"/>
</dbReference>
<protein>
    <recommendedName>
        <fullName evidence="2">histidine kinase</fullName>
        <ecNumber evidence="2">2.7.13.3</ecNumber>
    </recommendedName>
</protein>
<dbReference type="RefSeq" id="WP_185624524.1">
    <property type="nucleotide sequence ID" value="NZ_JABGBW010000006.1"/>
</dbReference>
<dbReference type="InterPro" id="IPR011712">
    <property type="entry name" value="Sig_transdc_His_kin_sub3_dim/P"/>
</dbReference>
<dbReference type="InterPro" id="IPR003594">
    <property type="entry name" value="HATPase_dom"/>
</dbReference>
<evidence type="ECO:0000256" key="3">
    <source>
        <dbReference type="ARBA" id="ARBA00022553"/>
    </source>
</evidence>
<keyword evidence="4" id="KW-0808">Transferase</keyword>
<keyword evidence="10" id="KW-0812">Transmembrane</keyword>
<dbReference type="GO" id="GO:0016301">
    <property type="term" value="F:kinase activity"/>
    <property type="evidence" value="ECO:0007669"/>
    <property type="project" value="UniProtKB-KW"/>
</dbReference>
<keyword evidence="10" id="KW-1133">Transmembrane helix</keyword>
<dbReference type="CDD" id="cd16917">
    <property type="entry name" value="HATPase_UhpB-NarQ-NarX-like"/>
    <property type="match status" value="1"/>
</dbReference>
<dbReference type="EC" id="2.7.13.3" evidence="2"/>
<keyword evidence="3" id="KW-0597">Phosphoprotein</keyword>
<dbReference type="InterPro" id="IPR050482">
    <property type="entry name" value="Sensor_HK_TwoCompSys"/>
</dbReference>
<feature type="transmembrane region" description="Helical" evidence="10">
    <location>
        <begin position="70"/>
        <end position="89"/>
    </location>
</feature>
<evidence type="ECO:0000256" key="10">
    <source>
        <dbReference type="SAM" id="Phobius"/>
    </source>
</evidence>
<evidence type="ECO:0000256" key="5">
    <source>
        <dbReference type="ARBA" id="ARBA00022741"/>
    </source>
</evidence>
<accession>A0ABR6TM50</accession>
<dbReference type="EMBL" id="JABGBW010000006">
    <property type="protein sequence ID" value="MBC2576502.1"/>
    <property type="molecule type" value="Genomic_DNA"/>
</dbReference>
<evidence type="ECO:0000313" key="12">
    <source>
        <dbReference type="EMBL" id="MBC2576502.1"/>
    </source>
</evidence>
<evidence type="ECO:0000256" key="9">
    <source>
        <dbReference type="SAM" id="Coils"/>
    </source>
</evidence>
<feature type="transmembrane region" description="Helical" evidence="10">
    <location>
        <begin position="38"/>
        <end position="58"/>
    </location>
</feature>
<feature type="transmembrane region" description="Helical" evidence="10">
    <location>
        <begin position="95"/>
        <end position="127"/>
    </location>
</feature>
<sequence length="535" mass="60750">MKEKCLPSYLDICIGYRILTLVISTIVYFATADNYGSLAYWGVALGMCSSCLISSWIYKKIAEYELWLRLMFTIEVVAHSIFIFLSGGFSSPYLWYQIGCILTMIALEKSILITLMASLWSFSWAAIGVSNSKLSYQELNVCLGMIMTIGGFYVLRFYIGYIDKQNDLLASLNKKLEYEKEKSEEAFTELTNLHETFNLFAMTNPSEILKELSVLLRGTVANSGCILLKFDANGEIELNEIYGIDKKISGELIEELCLKISENIFKDNSDIKKIILGKNKSYEANIIGKEITCRGALIRELSNEENEKKEEFYLHLIEIIFKNLDVYSQMEKFIIMQEQNRIANEIHDTVIQKLFGIVCSLKVFESDLDDDSKEELKSYIGMLKKSVESTMSELRESIYGRSFKETINTFIGTLEAYMQEVQNLSSASIILDIDSDSDYMTAAQKIAIYRISCEAVNNAIRHGKANNISLKLKLDSKNINLVIEDDGIGFSKEDKEFLEGNGLKNMRNITSLLKGTVALESKYNIGTKIKFNLPR</sequence>
<keyword evidence="8" id="KW-0902">Two-component regulatory system</keyword>
<feature type="transmembrane region" description="Helical" evidence="10">
    <location>
        <begin position="139"/>
        <end position="159"/>
    </location>
</feature>
<evidence type="ECO:0000256" key="1">
    <source>
        <dbReference type="ARBA" id="ARBA00000085"/>
    </source>
</evidence>
<evidence type="ECO:0000313" key="13">
    <source>
        <dbReference type="Proteomes" id="UP000713904"/>
    </source>
</evidence>
<dbReference type="SMART" id="SM00387">
    <property type="entry name" value="HATPase_c"/>
    <property type="match status" value="1"/>
</dbReference>
<dbReference type="Proteomes" id="UP000713904">
    <property type="component" value="Unassembled WGS sequence"/>
</dbReference>
<dbReference type="PROSITE" id="PS50109">
    <property type="entry name" value="HIS_KIN"/>
    <property type="match status" value="1"/>
</dbReference>
<dbReference type="Gene3D" id="3.30.565.10">
    <property type="entry name" value="Histidine kinase-like ATPase, C-terminal domain"/>
    <property type="match status" value="1"/>
</dbReference>
<dbReference type="Pfam" id="PF07730">
    <property type="entry name" value="HisKA_3"/>
    <property type="match status" value="1"/>
</dbReference>
<name>A0ABR6TM50_9FIRM</name>
<organism evidence="12 13">
    <name type="scientific">Peptostreptococcus canis</name>
    <dbReference type="NCBI Taxonomy" id="1159213"/>
    <lineage>
        <taxon>Bacteria</taxon>
        <taxon>Bacillati</taxon>
        <taxon>Bacillota</taxon>
        <taxon>Clostridia</taxon>
        <taxon>Peptostreptococcales</taxon>
        <taxon>Peptostreptococcaceae</taxon>
        <taxon>Peptostreptococcus</taxon>
    </lineage>
</organism>
<dbReference type="Gene3D" id="1.20.5.1930">
    <property type="match status" value="1"/>
</dbReference>
<dbReference type="SUPFAM" id="SSF55874">
    <property type="entry name" value="ATPase domain of HSP90 chaperone/DNA topoisomerase II/histidine kinase"/>
    <property type="match status" value="1"/>
</dbReference>
<dbReference type="InterPro" id="IPR005467">
    <property type="entry name" value="His_kinase_dom"/>
</dbReference>
<evidence type="ECO:0000256" key="4">
    <source>
        <dbReference type="ARBA" id="ARBA00022679"/>
    </source>
</evidence>
<comment type="catalytic activity">
    <reaction evidence="1">
        <text>ATP + protein L-histidine = ADP + protein N-phospho-L-histidine.</text>
        <dbReference type="EC" id="2.7.13.3"/>
    </reaction>
</comment>
<keyword evidence="10" id="KW-0472">Membrane</keyword>
<keyword evidence="6 12" id="KW-0418">Kinase</keyword>
<feature type="transmembrane region" description="Helical" evidence="10">
    <location>
        <begin position="12"/>
        <end position="32"/>
    </location>
</feature>
<dbReference type="Pfam" id="PF02518">
    <property type="entry name" value="HATPase_c"/>
    <property type="match status" value="1"/>
</dbReference>
<reference evidence="12 13" key="1">
    <citation type="submission" date="2020-05" db="EMBL/GenBank/DDBJ databases">
        <title>Draft genome of xy-202 and genomic insight in genome of the genus Peptostreptococcus.</title>
        <authorList>
            <person name="Zhang Z."/>
        </authorList>
    </citation>
    <scope>NUCLEOTIDE SEQUENCE [LARGE SCALE GENOMIC DNA]</scope>
    <source>
        <strain evidence="12 13">DSM 27025</strain>
    </source>
</reference>
<keyword evidence="13" id="KW-1185">Reference proteome</keyword>
<evidence type="ECO:0000259" key="11">
    <source>
        <dbReference type="PROSITE" id="PS50109"/>
    </source>
</evidence>
<dbReference type="InterPro" id="IPR036890">
    <property type="entry name" value="HATPase_C_sf"/>
</dbReference>
<evidence type="ECO:0000256" key="6">
    <source>
        <dbReference type="ARBA" id="ARBA00022777"/>
    </source>
</evidence>
<feature type="coiled-coil region" evidence="9">
    <location>
        <begin position="162"/>
        <end position="193"/>
    </location>
</feature>
<gene>
    <name evidence="12" type="ORF">HLB29_07355</name>
</gene>
<keyword evidence="7" id="KW-0067">ATP-binding</keyword>
<evidence type="ECO:0000256" key="7">
    <source>
        <dbReference type="ARBA" id="ARBA00022840"/>
    </source>
</evidence>
<evidence type="ECO:0000256" key="8">
    <source>
        <dbReference type="ARBA" id="ARBA00023012"/>
    </source>
</evidence>
<feature type="domain" description="Histidine kinase" evidence="11">
    <location>
        <begin position="345"/>
        <end position="535"/>
    </location>
</feature>
<keyword evidence="9" id="KW-0175">Coiled coil</keyword>
<proteinExistence type="predicted"/>
<keyword evidence="5" id="KW-0547">Nucleotide-binding</keyword>
<dbReference type="PANTHER" id="PTHR24421">
    <property type="entry name" value="NITRATE/NITRITE SENSOR PROTEIN NARX-RELATED"/>
    <property type="match status" value="1"/>
</dbReference>
<comment type="caution">
    <text evidence="12">The sequence shown here is derived from an EMBL/GenBank/DDBJ whole genome shotgun (WGS) entry which is preliminary data.</text>
</comment>